<feature type="compositionally biased region" description="Low complexity" evidence="1">
    <location>
        <begin position="136"/>
        <end position="148"/>
    </location>
</feature>
<dbReference type="EMBL" id="JAAAID010001638">
    <property type="protein sequence ID" value="KAG0009265.1"/>
    <property type="molecule type" value="Genomic_DNA"/>
</dbReference>
<dbReference type="Proteomes" id="UP000703661">
    <property type="component" value="Unassembled WGS sequence"/>
</dbReference>
<keyword evidence="3" id="KW-1185">Reference proteome</keyword>
<evidence type="ECO:0000256" key="1">
    <source>
        <dbReference type="SAM" id="MobiDB-lite"/>
    </source>
</evidence>
<dbReference type="AlphaFoldDB" id="A0A9P6SX63"/>
<sequence length="573" mass="63644">MRDIWIVQAFELLIAHEPGLVGTYASGDESEQVYRASGLASEILLTNAISISRELELEKSIYKLHKHLTCRDDNLQEHQISDLLNTSSLWLNLRVWEGHYVFFRPINRVLLDLDDLARVATCMIAVNEYGNKLETASSNSNGAAPGSDSDSDPDLVHRNKAEKLRSAGRTILAHRIRAMAITHGALSRIADILASARGKSNSTSPDMSSNPKEHTSTSLQVKNDIINAVRCVLREQSVIERSMQADMVHFTMIESARLAEEWVSMELNAILAMLCTTGSCSLFTGQIDASFTSRSFIDGLRDDKDLRDGVSELGKGRLELSERLVSSFAFFNRRPTNSATATDARGKIDGVVELTGAPYFLTCAFVVDSCRLFLEGTAFVLVAFHDIQLNFDARVMSMIQAAQRLEEIDSNRYCQADDCGTDERERSTKPPLSICQLGSKFIRDMVTTMQKWRLDFSMHRMHRDSDLKKVWKETTADEQLPDQTCDSESHNTLGCATHHAGTLPNCGPNVSPPRTRSTTQFVTASNEYPVTAGPLGTYETSAPSSGGYGQPSYTDYLYAAYPQPGFTYPTQLW</sequence>
<evidence type="ECO:0000313" key="2">
    <source>
        <dbReference type="EMBL" id="KAG0009265.1"/>
    </source>
</evidence>
<feature type="non-terminal residue" evidence="2">
    <location>
        <position position="573"/>
    </location>
</feature>
<reference evidence="2" key="1">
    <citation type="journal article" date="2020" name="Fungal Divers.">
        <title>Resolving the Mortierellaceae phylogeny through synthesis of multi-gene phylogenetics and phylogenomics.</title>
        <authorList>
            <person name="Vandepol N."/>
            <person name="Liber J."/>
            <person name="Desiro A."/>
            <person name="Na H."/>
            <person name="Kennedy M."/>
            <person name="Barry K."/>
            <person name="Grigoriev I.V."/>
            <person name="Miller A.N."/>
            <person name="O'Donnell K."/>
            <person name="Stajich J.E."/>
            <person name="Bonito G."/>
        </authorList>
    </citation>
    <scope>NUCLEOTIDE SEQUENCE</scope>
    <source>
        <strain evidence="2">NRRL 2769</strain>
    </source>
</reference>
<protein>
    <submittedName>
        <fullName evidence="2">Uncharacterized protein</fullName>
    </submittedName>
</protein>
<gene>
    <name evidence="2" type="ORF">BGZ80_002570</name>
</gene>
<accession>A0A9P6SX63</accession>
<evidence type="ECO:0000313" key="3">
    <source>
        <dbReference type="Proteomes" id="UP000703661"/>
    </source>
</evidence>
<comment type="caution">
    <text evidence="2">The sequence shown here is derived from an EMBL/GenBank/DDBJ whole genome shotgun (WGS) entry which is preliminary data.</text>
</comment>
<feature type="region of interest" description="Disordered" evidence="1">
    <location>
        <begin position="198"/>
        <end position="218"/>
    </location>
</feature>
<proteinExistence type="predicted"/>
<name>A0A9P6SX63_9FUNG</name>
<feature type="region of interest" description="Disordered" evidence="1">
    <location>
        <begin position="135"/>
        <end position="155"/>
    </location>
</feature>
<organism evidence="2 3">
    <name type="scientific">Entomortierella chlamydospora</name>
    <dbReference type="NCBI Taxonomy" id="101097"/>
    <lineage>
        <taxon>Eukaryota</taxon>
        <taxon>Fungi</taxon>
        <taxon>Fungi incertae sedis</taxon>
        <taxon>Mucoromycota</taxon>
        <taxon>Mortierellomycotina</taxon>
        <taxon>Mortierellomycetes</taxon>
        <taxon>Mortierellales</taxon>
        <taxon>Mortierellaceae</taxon>
        <taxon>Entomortierella</taxon>
    </lineage>
</organism>